<dbReference type="AlphaFoldDB" id="A0A3P7PMU1"/>
<proteinExistence type="predicted"/>
<dbReference type="Proteomes" id="UP000281553">
    <property type="component" value="Unassembled WGS sequence"/>
</dbReference>
<dbReference type="EMBL" id="UYRU01071346">
    <property type="protein sequence ID" value="VDN20909.1"/>
    <property type="molecule type" value="Genomic_DNA"/>
</dbReference>
<accession>A0A3P7PMU1</accession>
<feature type="non-terminal residue" evidence="2">
    <location>
        <position position="142"/>
    </location>
</feature>
<organism evidence="2 3">
    <name type="scientific">Dibothriocephalus latus</name>
    <name type="common">Fish tapeworm</name>
    <name type="synonym">Diphyllobothrium latum</name>
    <dbReference type="NCBI Taxonomy" id="60516"/>
    <lineage>
        <taxon>Eukaryota</taxon>
        <taxon>Metazoa</taxon>
        <taxon>Spiralia</taxon>
        <taxon>Lophotrochozoa</taxon>
        <taxon>Platyhelminthes</taxon>
        <taxon>Cestoda</taxon>
        <taxon>Eucestoda</taxon>
        <taxon>Diphyllobothriidea</taxon>
        <taxon>Diphyllobothriidae</taxon>
        <taxon>Dibothriocephalus</taxon>
    </lineage>
</organism>
<evidence type="ECO:0000313" key="2">
    <source>
        <dbReference type="EMBL" id="VDN20909.1"/>
    </source>
</evidence>
<name>A0A3P7PMU1_DIBLA</name>
<evidence type="ECO:0000313" key="3">
    <source>
        <dbReference type="Proteomes" id="UP000281553"/>
    </source>
</evidence>
<reference evidence="2 3" key="1">
    <citation type="submission" date="2018-11" db="EMBL/GenBank/DDBJ databases">
        <authorList>
            <consortium name="Pathogen Informatics"/>
        </authorList>
    </citation>
    <scope>NUCLEOTIDE SEQUENCE [LARGE SCALE GENOMIC DNA]</scope>
</reference>
<protein>
    <submittedName>
        <fullName evidence="2">Uncharacterized protein</fullName>
    </submittedName>
</protein>
<feature type="region of interest" description="Disordered" evidence="1">
    <location>
        <begin position="121"/>
        <end position="142"/>
    </location>
</feature>
<evidence type="ECO:0000256" key="1">
    <source>
        <dbReference type="SAM" id="MobiDB-lite"/>
    </source>
</evidence>
<sequence length="142" mass="15245">MLRIEVEPLEERSTLFDGLTVSPSRYETAEGGGTPLSSADAITKTSQAPPVDNLGSLKIINSPEEDRTGDAIFPDGLVLPRTEPPFPPTYSTSPKLKDVCTPATDEDVSAELQQFVTVAKKPTKPPSGVVVGDRTPKFQVTY</sequence>
<keyword evidence="3" id="KW-1185">Reference proteome</keyword>
<gene>
    <name evidence="2" type="ORF">DILT_LOCUS13726</name>
</gene>
<feature type="region of interest" description="Disordered" evidence="1">
    <location>
        <begin position="79"/>
        <end position="98"/>
    </location>
</feature>